<protein>
    <submittedName>
        <fullName evidence="2">Uncharacterized protein</fullName>
    </submittedName>
</protein>
<name>A0A7C3ZG52_9CYAN</name>
<keyword evidence="1" id="KW-0472">Membrane</keyword>
<feature type="transmembrane region" description="Helical" evidence="1">
    <location>
        <begin position="14"/>
        <end position="33"/>
    </location>
</feature>
<organism evidence="2">
    <name type="scientific">Planktothricoides sp. SpSt-374</name>
    <dbReference type="NCBI Taxonomy" id="2282167"/>
    <lineage>
        <taxon>Bacteria</taxon>
        <taxon>Bacillati</taxon>
        <taxon>Cyanobacteriota</taxon>
        <taxon>Cyanophyceae</taxon>
        <taxon>Oscillatoriophycideae</taxon>
        <taxon>Oscillatoriales</taxon>
        <taxon>Oscillatoriaceae</taxon>
        <taxon>Planktothricoides</taxon>
    </lineage>
</organism>
<gene>
    <name evidence="2" type="ORF">ENR15_06530</name>
</gene>
<evidence type="ECO:0000313" key="2">
    <source>
        <dbReference type="EMBL" id="HGG00300.1"/>
    </source>
</evidence>
<keyword evidence="1" id="KW-1133">Transmembrane helix</keyword>
<keyword evidence="1" id="KW-0812">Transmembrane</keyword>
<comment type="caution">
    <text evidence="2">The sequence shown here is derived from an EMBL/GenBank/DDBJ whole genome shotgun (WGS) entry which is preliminary data.</text>
</comment>
<dbReference type="EMBL" id="DSPX01000061">
    <property type="protein sequence ID" value="HGG00300.1"/>
    <property type="molecule type" value="Genomic_DNA"/>
</dbReference>
<reference evidence="2" key="1">
    <citation type="journal article" date="2020" name="mSystems">
        <title>Genome- and Community-Level Interaction Insights into Carbon Utilization and Element Cycling Functions of Hydrothermarchaeota in Hydrothermal Sediment.</title>
        <authorList>
            <person name="Zhou Z."/>
            <person name="Liu Y."/>
            <person name="Xu W."/>
            <person name="Pan J."/>
            <person name="Luo Z.H."/>
            <person name="Li M."/>
        </authorList>
    </citation>
    <scope>NUCLEOTIDE SEQUENCE [LARGE SCALE GENOMIC DNA]</scope>
    <source>
        <strain evidence="2">SpSt-374</strain>
    </source>
</reference>
<proteinExistence type="predicted"/>
<dbReference type="AlphaFoldDB" id="A0A7C3ZG52"/>
<sequence length="200" mass="23016">MKTLAWKTFLENHFIWIFITFFGLGYGANEAVIRVTENVRITQTQYQEYQHLKQDYPILKKQLDDKTAEIANMKLISVVISSPIDGKRFSVEEAAKGISFKVDVNNNVWSDRHLWIAVKPEGTNLWYPQEKINLKAGEFTTKVYFGKDTGKDEIHIVEANDAANTEWRTYLQTVQNTGKYPNKPIPDGAFSLAKVQIVRE</sequence>
<accession>A0A7C3ZG52</accession>
<evidence type="ECO:0000256" key="1">
    <source>
        <dbReference type="SAM" id="Phobius"/>
    </source>
</evidence>